<accession>A0A084XWY9</accession>
<dbReference type="Proteomes" id="UP000019812">
    <property type="component" value="Unassembled WGS sequence"/>
</dbReference>
<sequence>MEEAAGVGQYRRIGQFAAADLDHCRRDLPGIRVGDLLLIELASQIGVTGQGLPGFRQAESHVRDHPRTVEVPALLFEDAVAVGKTAGCAIEVQRLAALHVAGFERQETIGDFQAVGADVLDRRCADRAGNQCQIFEARPALRECPAHQLMPVLAGSGAHIPGVVILGDQLPATNCHVQQQTVEVAAEYQVAAPSENKAARPVAAGELRQLSGSGDLGIKRGPAGQSQCCPRRQFDVTCHEIRQWPVTHLAGNFRAAAPASAVPR</sequence>
<evidence type="ECO:0000313" key="1">
    <source>
        <dbReference type="EMBL" id="KFB66983.1"/>
    </source>
</evidence>
<protein>
    <submittedName>
        <fullName evidence="1">Arsenate reductase, glutaredoxin family</fullName>
    </submittedName>
</protein>
<organism evidence="1 2">
    <name type="scientific">Candidatus Accumulibacter vicinus</name>
    <dbReference type="NCBI Taxonomy" id="2954382"/>
    <lineage>
        <taxon>Bacteria</taxon>
        <taxon>Pseudomonadati</taxon>
        <taxon>Pseudomonadota</taxon>
        <taxon>Betaproteobacteria</taxon>
        <taxon>Candidatus Accumulibacter</taxon>
    </lineage>
</organism>
<name>A0A084XWY9_9PROT</name>
<dbReference type="AlphaFoldDB" id="A0A084XWY9"/>
<reference evidence="1 2" key="1">
    <citation type="submission" date="2014-07" db="EMBL/GenBank/DDBJ databases">
        <title>Expanding our view of genomic diversity in Candidatus Accumulibacter clades.</title>
        <authorList>
            <person name="Skennerton C.T."/>
            <person name="Barr J.J."/>
            <person name="Slater F.R."/>
            <person name="Bond P.L."/>
            <person name="Tyson G.W."/>
        </authorList>
    </citation>
    <scope>NUCLEOTIDE SEQUENCE [LARGE SCALE GENOMIC DNA]</scope>
    <source>
        <strain evidence="2">SK-01</strain>
    </source>
</reference>
<gene>
    <name evidence="1" type="ORF">CAPSK01_003924</name>
</gene>
<comment type="caution">
    <text evidence="1">The sequence shown here is derived from an EMBL/GenBank/DDBJ whole genome shotgun (WGS) entry which is preliminary data.</text>
</comment>
<proteinExistence type="predicted"/>
<dbReference type="EMBL" id="JDSS02000037">
    <property type="protein sequence ID" value="KFB66983.1"/>
    <property type="molecule type" value="Genomic_DNA"/>
</dbReference>
<evidence type="ECO:0000313" key="2">
    <source>
        <dbReference type="Proteomes" id="UP000019812"/>
    </source>
</evidence>